<gene>
    <name evidence="9" type="ORF">BCR33DRAFT_676759</name>
</gene>
<dbReference type="GO" id="GO:0006995">
    <property type="term" value="P:cellular response to nitrogen starvation"/>
    <property type="evidence" value="ECO:0007669"/>
    <property type="project" value="TreeGrafter"/>
</dbReference>
<evidence type="ECO:0000256" key="4">
    <source>
        <dbReference type="ARBA" id="ARBA00023006"/>
    </source>
</evidence>
<dbReference type="GO" id="GO:0034274">
    <property type="term" value="C:Atg12-Atg5-Atg16 complex"/>
    <property type="evidence" value="ECO:0007669"/>
    <property type="project" value="TreeGrafter"/>
</dbReference>
<dbReference type="Proteomes" id="UP000193642">
    <property type="component" value="Unassembled WGS sequence"/>
</dbReference>
<keyword evidence="4 5" id="KW-0072">Autophagy</keyword>
<evidence type="ECO:0000259" key="6">
    <source>
        <dbReference type="Pfam" id="PF04106"/>
    </source>
</evidence>
<dbReference type="PANTHER" id="PTHR13040">
    <property type="entry name" value="AUTOPHAGY PROTEIN 5"/>
    <property type="match status" value="1"/>
</dbReference>
<dbReference type="GO" id="GO:0034727">
    <property type="term" value="P:piecemeal microautophagy of the nucleus"/>
    <property type="evidence" value="ECO:0007669"/>
    <property type="project" value="TreeGrafter"/>
</dbReference>
<dbReference type="GO" id="GO:0034045">
    <property type="term" value="C:phagophore assembly site membrane"/>
    <property type="evidence" value="ECO:0007669"/>
    <property type="project" value="UniProtKB-SubCell"/>
</dbReference>
<comment type="similarity">
    <text evidence="1 5">Belongs to the ATG5 family.</text>
</comment>
<dbReference type="Pfam" id="PF20638">
    <property type="entry name" value="ATG5_UblA"/>
    <property type="match status" value="1"/>
</dbReference>
<keyword evidence="5" id="KW-0813">Transport</keyword>
<dbReference type="EMBL" id="MCGO01000008">
    <property type="protein sequence ID" value="ORY49802.1"/>
    <property type="molecule type" value="Genomic_DNA"/>
</dbReference>
<dbReference type="InterPro" id="IPR042527">
    <property type="entry name" value="Atg5_UblA_dom_sf"/>
</dbReference>
<dbReference type="GO" id="GO:0044233">
    <property type="term" value="C:mitochondria-associated endoplasmic reticulum membrane contact site"/>
    <property type="evidence" value="ECO:0007669"/>
    <property type="project" value="TreeGrafter"/>
</dbReference>
<evidence type="ECO:0000256" key="5">
    <source>
        <dbReference type="RuleBase" id="RU361202"/>
    </source>
</evidence>
<evidence type="ECO:0000259" key="7">
    <source>
        <dbReference type="Pfam" id="PF20637"/>
    </source>
</evidence>
<accession>A0A1Y2CS21</accession>
<dbReference type="InterPro" id="IPR048939">
    <property type="entry name" value="ATG5_UblA"/>
</dbReference>
<name>A0A1Y2CS21_9FUNG</name>
<evidence type="ECO:0000313" key="10">
    <source>
        <dbReference type="Proteomes" id="UP000193642"/>
    </source>
</evidence>
<dbReference type="GO" id="GO:0000422">
    <property type="term" value="P:autophagy of mitochondrion"/>
    <property type="evidence" value="ECO:0007669"/>
    <property type="project" value="TreeGrafter"/>
</dbReference>
<feature type="domain" description="Autophagy protein ATG5 alpha-helical bundle region" evidence="7">
    <location>
        <begin position="146"/>
        <end position="183"/>
    </location>
</feature>
<comment type="function">
    <text evidence="5">Involved in cytoplasm to vacuole transport (Cvt) and autophagic vesicle formation.</text>
</comment>
<evidence type="ECO:0000313" key="9">
    <source>
        <dbReference type="EMBL" id="ORY49802.1"/>
    </source>
</evidence>
<proteinExistence type="inferred from homology"/>
<comment type="subcellular location">
    <subcellularLocation>
        <location evidence="5">Preautophagosomal structure membrane</location>
        <topology evidence="5">Peripheral membrane protein</topology>
    </subcellularLocation>
</comment>
<keyword evidence="5" id="KW-0472">Membrane</keyword>
<keyword evidence="2 5" id="KW-1017">Isopeptide bond</keyword>
<dbReference type="GO" id="GO:0019776">
    <property type="term" value="F:Atg8-family ligase activity"/>
    <property type="evidence" value="ECO:0007669"/>
    <property type="project" value="TreeGrafter"/>
</dbReference>
<evidence type="ECO:0000256" key="1">
    <source>
        <dbReference type="ARBA" id="ARBA00006910"/>
    </source>
</evidence>
<dbReference type="Pfam" id="PF20637">
    <property type="entry name" value="ATG5_HBR"/>
    <property type="match status" value="1"/>
</dbReference>
<dbReference type="Pfam" id="PF04106">
    <property type="entry name" value="ATG5_UblB"/>
    <property type="match status" value="1"/>
</dbReference>
<dbReference type="AlphaFoldDB" id="A0A1Y2CS21"/>
<dbReference type="Gene3D" id="3.10.20.90">
    <property type="entry name" value="Phosphatidylinositol 3-kinase Catalytic Subunit, Chain A, domain 1"/>
    <property type="match status" value="1"/>
</dbReference>
<dbReference type="GO" id="GO:0005776">
    <property type="term" value="C:autophagosome"/>
    <property type="evidence" value="ECO:0007669"/>
    <property type="project" value="TreeGrafter"/>
</dbReference>
<dbReference type="PANTHER" id="PTHR13040:SF2">
    <property type="entry name" value="AUTOPHAGY PROTEIN 5"/>
    <property type="match status" value="1"/>
</dbReference>
<dbReference type="InterPro" id="IPR042526">
    <property type="entry name" value="Atg5_HR"/>
</dbReference>
<evidence type="ECO:0000256" key="3">
    <source>
        <dbReference type="ARBA" id="ARBA00022843"/>
    </source>
</evidence>
<sequence length="349" mass="39037">MESIEPTVTNHIWLGSIPVVISLAENDNANQREPLHFMALRCAYLPLYAPTIKAHFFQKSGSTTTFTIDEATELWYDFRGLPLKWHYPIGLLHDILSHSSLPPQQPTQSTEHSLIPWKITLHISSFPADKLFKSIPVPSLQTDPPRDFFMNSLKESEFIRHITTKKVMALSKTDQMLLWDTISESVRAGALETTIDQQQQRAKLGALHDKFWSVNARLMGEYTHDATSPVGGVGQVRSVAVRLYVGWDKPFLQELVAPGPEITLLHAIRVLAPALVPSDQVPSAESAGDPLTNHMNDLQLKGVGSNESLAAKKEFKVITHGVEIPLETPLLWLSRNFSYPDNFLHLVLG</sequence>
<evidence type="ECO:0000256" key="2">
    <source>
        <dbReference type="ARBA" id="ARBA00022499"/>
    </source>
</evidence>
<reference evidence="9 10" key="1">
    <citation type="submission" date="2016-07" db="EMBL/GenBank/DDBJ databases">
        <title>Pervasive Adenine N6-methylation of Active Genes in Fungi.</title>
        <authorList>
            <consortium name="DOE Joint Genome Institute"/>
            <person name="Mondo S.J."/>
            <person name="Dannebaum R.O."/>
            <person name="Kuo R.C."/>
            <person name="Labutti K."/>
            <person name="Haridas S."/>
            <person name="Kuo A."/>
            <person name="Salamov A."/>
            <person name="Ahrendt S.R."/>
            <person name="Lipzen A."/>
            <person name="Sullivan W."/>
            <person name="Andreopoulos W.B."/>
            <person name="Clum A."/>
            <person name="Lindquist E."/>
            <person name="Daum C."/>
            <person name="Ramamoorthy G.K."/>
            <person name="Gryganskyi A."/>
            <person name="Culley D."/>
            <person name="Magnuson J.K."/>
            <person name="James T.Y."/>
            <person name="O'Malley M.A."/>
            <person name="Stajich J.E."/>
            <person name="Spatafora J.W."/>
            <person name="Visel A."/>
            <person name="Grigoriev I.V."/>
        </authorList>
    </citation>
    <scope>NUCLEOTIDE SEQUENCE [LARGE SCALE GENOMIC DNA]</scope>
    <source>
        <strain evidence="9 10">JEL800</strain>
    </source>
</reference>
<comment type="subunit">
    <text evidence="5">Conjugated with ATG12.</text>
</comment>
<dbReference type="InterPro" id="IPR007239">
    <property type="entry name" value="Atg5"/>
</dbReference>
<dbReference type="OrthoDB" id="272162at2759"/>
<organism evidence="9 10">
    <name type="scientific">Rhizoclosmatium globosum</name>
    <dbReference type="NCBI Taxonomy" id="329046"/>
    <lineage>
        <taxon>Eukaryota</taxon>
        <taxon>Fungi</taxon>
        <taxon>Fungi incertae sedis</taxon>
        <taxon>Chytridiomycota</taxon>
        <taxon>Chytridiomycota incertae sedis</taxon>
        <taxon>Chytridiomycetes</taxon>
        <taxon>Chytridiales</taxon>
        <taxon>Chytriomycetaceae</taxon>
        <taxon>Rhizoclosmatium</taxon>
    </lineage>
</organism>
<dbReference type="Gene3D" id="1.10.246.190">
    <property type="entry name" value="Autophagy protein Apg5, helix rich domain"/>
    <property type="match status" value="1"/>
</dbReference>
<dbReference type="InterPro" id="IPR048318">
    <property type="entry name" value="ATG5_UblB"/>
</dbReference>
<keyword evidence="3 5" id="KW-0832">Ubl conjugation</keyword>
<comment type="caution">
    <text evidence="9">The sequence shown here is derived from an EMBL/GenBank/DDBJ whole genome shotgun (WGS) entry which is preliminary data.</text>
</comment>
<feature type="domain" description="Autophagy protein ATG5 UblA" evidence="8">
    <location>
        <begin position="12"/>
        <end position="123"/>
    </location>
</feature>
<protein>
    <recommendedName>
        <fullName evidence="5">Autophagy protein 5</fullName>
    </recommendedName>
</protein>
<keyword evidence="10" id="KW-1185">Reference proteome</keyword>
<evidence type="ECO:0000259" key="8">
    <source>
        <dbReference type="Pfam" id="PF20638"/>
    </source>
</evidence>
<dbReference type="InterPro" id="IPR048940">
    <property type="entry name" value="ATG5_HBR"/>
</dbReference>
<dbReference type="GO" id="GO:0061908">
    <property type="term" value="C:phagophore"/>
    <property type="evidence" value="ECO:0007669"/>
    <property type="project" value="TreeGrafter"/>
</dbReference>
<feature type="domain" description="Autophagy protein ATG5 UblB" evidence="6">
    <location>
        <begin position="239"/>
        <end position="348"/>
    </location>
</feature>
<dbReference type="Gene3D" id="3.10.20.620">
    <property type="match status" value="1"/>
</dbReference>
<dbReference type="STRING" id="329046.A0A1Y2CS21"/>